<keyword evidence="6" id="KW-1185">Reference proteome</keyword>
<evidence type="ECO:0000313" key="6">
    <source>
        <dbReference type="Proteomes" id="UP001066276"/>
    </source>
</evidence>
<dbReference type="Gene3D" id="3.40.50.720">
    <property type="entry name" value="NAD(P)-binding Rossmann-like Domain"/>
    <property type="match status" value="1"/>
</dbReference>
<dbReference type="InterPro" id="IPR036291">
    <property type="entry name" value="NAD(P)-bd_dom_sf"/>
</dbReference>
<comment type="similarity">
    <text evidence="1 3">Belongs to the short-chain dehydrogenases/reductases (SDR) family.</text>
</comment>
<dbReference type="AlphaFoldDB" id="A0AAV7WCL9"/>
<dbReference type="PRINTS" id="PR00081">
    <property type="entry name" value="GDHRDH"/>
</dbReference>
<dbReference type="PRINTS" id="PR00080">
    <property type="entry name" value="SDRFAMILY"/>
</dbReference>
<keyword evidence="2" id="KW-0560">Oxidoreductase</keyword>
<protein>
    <recommendedName>
        <fullName evidence="7">Retinol dehydrogenase 11</fullName>
    </recommendedName>
</protein>
<reference evidence="5" key="1">
    <citation type="journal article" date="2022" name="bioRxiv">
        <title>Sequencing and chromosome-scale assembly of the giantPleurodeles waltlgenome.</title>
        <authorList>
            <person name="Brown T."/>
            <person name="Elewa A."/>
            <person name="Iarovenko S."/>
            <person name="Subramanian E."/>
            <person name="Araus A.J."/>
            <person name="Petzold A."/>
            <person name="Susuki M."/>
            <person name="Suzuki K.-i.T."/>
            <person name="Hayashi T."/>
            <person name="Toyoda A."/>
            <person name="Oliveira C."/>
            <person name="Osipova E."/>
            <person name="Leigh N.D."/>
            <person name="Simon A."/>
            <person name="Yun M.H."/>
        </authorList>
    </citation>
    <scope>NUCLEOTIDE SEQUENCE</scope>
    <source>
        <strain evidence="5">20211129_DDA</strain>
        <tissue evidence="5">Liver</tissue>
    </source>
</reference>
<evidence type="ECO:0000313" key="5">
    <source>
        <dbReference type="EMBL" id="KAJ1211790.1"/>
    </source>
</evidence>
<dbReference type="PANTHER" id="PTHR43157:SF30">
    <property type="entry name" value="RETINOL DEHYDROGENASE 11-LIKE"/>
    <property type="match status" value="1"/>
</dbReference>
<dbReference type="PANTHER" id="PTHR43157">
    <property type="entry name" value="PHOSPHATIDYLINOSITOL-GLYCAN BIOSYNTHESIS CLASS F PROTEIN-RELATED"/>
    <property type="match status" value="1"/>
</dbReference>
<dbReference type="SUPFAM" id="SSF51735">
    <property type="entry name" value="NAD(P)-binding Rossmann-fold domains"/>
    <property type="match status" value="1"/>
</dbReference>
<dbReference type="EMBL" id="JANPWB010000002">
    <property type="protein sequence ID" value="KAJ1211790.1"/>
    <property type="molecule type" value="Genomic_DNA"/>
</dbReference>
<dbReference type="InterPro" id="IPR002347">
    <property type="entry name" value="SDR_fam"/>
</dbReference>
<organism evidence="5 6">
    <name type="scientific">Pleurodeles waltl</name>
    <name type="common">Iberian ribbed newt</name>
    <dbReference type="NCBI Taxonomy" id="8319"/>
    <lineage>
        <taxon>Eukaryota</taxon>
        <taxon>Metazoa</taxon>
        <taxon>Chordata</taxon>
        <taxon>Craniata</taxon>
        <taxon>Vertebrata</taxon>
        <taxon>Euteleostomi</taxon>
        <taxon>Amphibia</taxon>
        <taxon>Batrachia</taxon>
        <taxon>Caudata</taxon>
        <taxon>Salamandroidea</taxon>
        <taxon>Salamandridae</taxon>
        <taxon>Pleurodelinae</taxon>
        <taxon>Pleurodeles</taxon>
    </lineage>
</organism>
<accession>A0AAV7WCL9</accession>
<comment type="caution">
    <text evidence="5">The sequence shown here is derived from an EMBL/GenBank/DDBJ whole genome shotgun (WGS) entry which is preliminary data.</text>
</comment>
<proteinExistence type="inferred from homology"/>
<feature type="signal peptide" evidence="4">
    <location>
        <begin position="1"/>
        <end position="26"/>
    </location>
</feature>
<dbReference type="Pfam" id="PF00106">
    <property type="entry name" value="adh_short"/>
    <property type="match status" value="1"/>
</dbReference>
<dbReference type="Proteomes" id="UP001066276">
    <property type="component" value="Chromosome 1_2"/>
</dbReference>
<evidence type="ECO:0000256" key="4">
    <source>
        <dbReference type="SAM" id="SignalP"/>
    </source>
</evidence>
<name>A0AAV7WCL9_PLEWA</name>
<evidence type="ECO:0000256" key="3">
    <source>
        <dbReference type="RuleBase" id="RU000363"/>
    </source>
</evidence>
<dbReference type="GO" id="GO:0016491">
    <property type="term" value="F:oxidoreductase activity"/>
    <property type="evidence" value="ECO:0007669"/>
    <property type="project" value="UniProtKB-KW"/>
</dbReference>
<sequence length="324" mass="35497">MDLLSHPAWALCALLMALLLWRCWKASWHPGSCPLDLSGKTAIVTGANTGIGKCVALDLARRNARVLLACRSRERGQEALTEIQKKVGNPNVVLRIIDTSSMASVRAFAEQVLREEKRLDILINNAGASGLPISVTSEGLELTYATNHLGAFLLTNLLLGLMKQSTEGRIVIVSSLTHRHGKVDLRHLKGEGMQKFSKDRAYNNTKLMNVLFSNELARRLQGTGLIVNSVNPGIVRTEVMRNYSWILRLIFHAIGLLFFKSPEEGASSTIYCAVAEDVSGVSGKYFDSDCSLVLPCEEARDMALAAKLWDACERATGLSDAKDQ</sequence>
<gene>
    <name evidence="5" type="ORF">NDU88_007141</name>
</gene>
<evidence type="ECO:0008006" key="7">
    <source>
        <dbReference type="Google" id="ProtNLM"/>
    </source>
</evidence>
<evidence type="ECO:0000256" key="1">
    <source>
        <dbReference type="ARBA" id="ARBA00006484"/>
    </source>
</evidence>
<feature type="chain" id="PRO_5043316830" description="Retinol dehydrogenase 11" evidence="4">
    <location>
        <begin position="27"/>
        <end position="324"/>
    </location>
</feature>
<evidence type="ECO:0000256" key="2">
    <source>
        <dbReference type="ARBA" id="ARBA00023002"/>
    </source>
</evidence>
<keyword evidence="4" id="KW-0732">Signal</keyword>